<dbReference type="RefSeq" id="XP_024694338.1">
    <property type="nucleotide sequence ID" value="XM_024840089.1"/>
</dbReference>
<feature type="transmembrane region" description="Helical" evidence="6">
    <location>
        <begin position="20"/>
        <end position="40"/>
    </location>
</feature>
<comment type="caution">
    <text evidence="8">The sequence shown here is derived from an EMBL/GenBank/DDBJ whole genome shotgun (WGS) entry which is preliminary data.</text>
</comment>
<keyword evidence="3 6" id="KW-1133">Transmembrane helix</keyword>
<comment type="subcellular location">
    <subcellularLocation>
        <location evidence="1">Membrane</location>
        <topology evidence="1">Multi-pass membrane protein</topology>
    </subcellularLocation>
</comment>
<name>A0A2I1D798_ASPC2</name>
<feature type="transmembrane region" description="Helical" evidence="6">
    <location>
        <begin position="130"/>
        <end position="151"/>
    </location>
</feature>
<dbReference type="PANTHER" id="PTHR33048">
    <property type="entry name" value="PTH11-LIKE INTEGRAL MEMBRANE PROTEIN (AFU_ORTHOLOGUE AFUA_5G11245)"/>
    <property type="match status" value="1"/>
</dbReference>
<dbReference type="Proteomes" id="UP000234254">
    <property type="component" value="Unassembled WGS sequence"/>
</dbReference>
<feature type="transmembrane region" description="Helical" evidence="6">
    <location>
        <begin position="216"/>
        <end position="234"/>
    </location>
</feature>
<gene>
    <name evidence="8" type="ORF">P168DRAFT_317259</name>
</gene>
<dbReference type="InterPro" id="IPR052337">
    <property type="entry name" value="SAT4-like"/>
</dbReference>
<evidence type="ECO:0000256" key="3">
    <source>
        <dbReference type="ARBA" id="ARBA00022989"/>
    </source>
</evidence>
<comment type="similarity">
    <text evidence="5">Belongs to the SAT4 family.</text>
</comment>
<dbReference type="GO" id="GO:0016020">
    <property type="term" value="C:membrane"/>
    <property type="evidence" value="ECO:0007669"/>
    <property type="project" value="UniProtKB-SubCell"/>
</dbReference>
<evidence type="ECO:0000313" key="9">
    <source>
        <dbReference type="Proteomes" id="UP000234254"/>
    </source>
</evidence>
<keyword evidence="4 6" id="KW-0472">Membrane</keyword>
<organism evidence="8 9">
    <name type="scientific">Aspergillus campestris (strain IBT 28561)</name>
    <dbReference type="NCBI Taxonomy" id="1392248"/>
    <lineage>
        <taxon>Eukaryota</taxon>
        <taxon>Fungi</taxon>
        <taxon>Dikarya</taxon>
        <taxon>Ascomycota</taxon>
        <taxon>Pezizomycotina</taxon>
        <taxon>Eurotiomycetes</taxon>
        <taxon>Eurotiomycetidae</taxon>
        <taxon>Eurotiales</taxon>
        <taxon>Aspergillaceae</taxon>
        <taxon>Aspergillus</taxon>
        <taxon>Aspergillus subgen. Circumdati</taxon>
    </lineage>
</organism>
<accession>A0A2I1D798</accession>
<keyword evidence="2 6" id="KW-0812">Transmembrane</keyword>
<evidence type="ECO:0000259" key="7">
    <source>
        <dbReference type="Pfam" id="PF20684"/>
    </source>
</evidence>
<dbReference type="PANTHER" id="PTHR33048:SF155">
    <property type="entry name" value="INTEGRAL MEMBRANE PROTEIN"/>
    <property type="match status" value="1"/>
</dbReference>
<dbReference type="Pfam" id="PF20684">
    <property type="entry name" value="Fung_rhodopsin"/>
    <property type="match status" value="1"/>
</dbReference>
<evidence type="ECO:0000256" key="5">
    <source>
        <dbReference type="ARBA" id="ARBA00038359"/>
    </source>
</evidence>
<evidence type="ECO:0000313" key="8">
    <source>
        <dbReference type="EMBL" id="PKY05744.1"/>
    </source>
</evidence>
<protein>
    <recommendedName>
        <fullName evidence="7">Rhodopsin domain-containing protein</fullName>
    </recommendedName>
</protein>
<feature type="transmembrane region" description="Helical" evidence="6">
    <location>
        <begin position="176"/>
        <end position="204"/>
    </location>
</feature>
<evidence type="ECO:0000256" key="1">
    <source>
        <dbReference type="ARBA" id="ARBA00004141"/>
    </source>
</evidence>
<feature type="domain" description="Rhodopsin" evidence="7">
    <location>
        <begin position="37"/>
        <end position="279"/>
    </location>
</feature>
<dbReference type="GeneID" id="36547613"/>
<reference evidence="8" key="1">
    <citation type="submission" date="2016-12" db="EMBL/GenBank/DDBJ databases">
        <title>The genomes of Aspergillus section Nigri reveals drivers in fungal speciation.</title>
        <authorList>
            <consortium name="DOE Joint Genome Institute"/>
            <person name="Vesth T.C."/>
            <person name="Nybo J."/>
            <person name="Theobald S."/>
            <person name="Brandl J."/>
            <person name="Frisvad J.C."/>
            <person name="Nielsen K.F."/>
            <person name="Lyhne E.K."/>
            <person name="Kogle M.E."/>
            <person name="Kuo A."/>
            <person name="Riley R."/>
            <person name="Clum A."/>
            <person name="Nolan M."/>
            <person name="Lipzen A."/>
            <person name="Salamov A."/>
            <person name="Henrissat B."/>
            <person name="Wiebenga A."/>
            <person name="De vries R.P."/>
            <person name="Grigoriev I.V."/>
            <person name="Mortensen U.H."/>
            <person name="Andersen M.R."/>
            <person name="Baker S.E."/>
        </authorList>
    </citation>
    <scope>NUCLEOTIDE SEQUENCE</scope>
    <source>
        <strain evidence="8">IBT 28561</strain>
    </source>
</reference>
<dbReference type="EMBL" id="MSFM01000004">
    <property type="protein sequence ID" value="PKY05744.1"/>
    <property type="molecule type" value="Genomic_DNA"/>
</dbReference>
<keyword evidence="9" id="KW-1185">Reference proteome</keyword>
<evidence type="ECO:0000256" key="2">
    <source>
        <dbReference type="ARBA" id="ARBA00022692"/>
    </source>
</evidence>
<feature type="transmembrane region" description="Helical" evidence="6">
    <location>
        <begin position="52"/>
        <end position="78"/>
    </location>
</feature>
<proteinExistence type="inferred from homology"/>
<feature type="transmembrane region" description="Helical" evidence="6">
    <location>
        <begin position="98"/>
        <end position="118"/>
    </location>
</feature>
<dbReference type="VEuPathDB" id="FungiDB:P168DRAFT_317259"/>
<evidence type="ECO:0000256" key="6">
    <source>
        <dbReference type="SAM" id="Phobius"/>
    </source>
</evidence>
<sequence>MSPAMGTKAYDEETLGPMVLAVMWLFTGLASICVFTRLYIRLHVLRNPGPDDWIIMISIVMGWMYCALTTEAVTLGYGRHTASIPIEEAQTALKWNEAAFVFGIVSFVLPKLAVAALLDRLLLPRTLNRCIIWGLVGGLAVVGIVNIFIYVTMCDPIQALWKFTMVATGEATCRDIWILINYATFTSALSVFVDCYLAVFPSFVLFSLNMSLRKKIGLSVTMGLGFCAAGVVVVKCIQLKSLANLSDSTYSTVSLAIWTSIEANMVVIASCVPCLRPLLDFITTGSWHTKSSQSQDASTWYGAKRSRISTSITKGPEAADSDSQKNFIIRRTTDVEIQFEMQTSVAPKQRQHFDFEFI</sequence>
<dbReference type="AlphaFoldDB" id="A0A2I1D798"/>
<dbReference type="OrthoDB" id="5331848at2759"/>
<evidence type="ECO:0000256" key="4">
    <source>
        <dbReference type="ARBA" id="ARBA00023136"/>
    </source>
</evidence>
<dbReference type="InterPro" id="IPR049326">
    <property type="entry name" value="Rhodopsin_dom_fungi"/>
</dbReference>